<proteinExistence type="predicted"/>
<reference evidence="1 2" key="1">
    <citation type="submission" date="2017-09" db="EMBL/GenBank/DDBJ databases">
        <title>Large-scale bioinformatics analysis of Bacillus genomes uncovers conserved roles of natural products in bacterial physiology.</title>
        <authorList>
            <consortium name="Agbiome Team Llc"/>
            <person name="Bleich R.M."/>
            <person name="Grubbs K.J."/>
            <person name="Santa Maria K.C."/>
            <person name="Allen S.E."/>
            <person name="Farag S."/>
            <person name="Shank E.A."/>
            <person name="Bowers A."/>
        </authorList>
    </citation>
    <scope>NUCLEOTIDE SEQUENCE [LARGE SCALE GENOMIC DNA]</scope>
    <source>
        <strain evidence="1 2">AFS030179</strain>
    </source>
</reference>
<protein>
    <submittedName>
        <fullName evidence="1">Uncharacterized protein</fullName>
    </submittedName>
</protein>
<dbReference type="AlphaFoldDB" id="A0AB36V8C4"/>
<name>A0AB36V8C4_BACTU</name>
<dbReference type="Proteomes" id="UP000223445">
    <property type="component" value="Unassembled WGS sequence"/>
</dbReference>
<accession>A0AB36V8C4</accession>
<comment type="caution">
    <text evidence="1">The sequence shown here is derived from an EMBL/GenBank/DDBJ whole genome shotgun (WGS) entry which is preliminary data.</text>
</comment>
<evidence type="ECO:0000313" key="1">
    <source>
        <dbReference type="EMBL" id="PGZ02220.1"/>
    </source>
</evidence>
<organism evidence="1 2">
    <name type="scientific">Bacillus thuringiensis</name>
    <dbReference type="NCBI Taxonomy" id="1428"/>
    <lineage>
        <taxon>Bacteria</taxon>
        <taxon>Bacillati</taxon>
        <taxon>Bacillota</taxon>
        <taxon>Bacilli</taxon>
        <taxon>Bacillales</taxon>
        <taxon>Bacillaceae</taxon>
        <taxon>Bacillus</taxon>
        <taxon>Bacillus cereus group</taxon>
    </lineage>
</organism>
<evidence type="ECO:0000313" key="2">
    <source>
        <dbReference type="Proteomes" id="UP000223445"/>
    </source>
</evidence>
<sequence>MMKKEKVIDIRNGYGMEVDNIRTKLSELENGRIYELTGARMDGSIAQNIQRLKDMLNDLCNKIEYGKDSMIEEIATLHETKDSK</sequence>
<gene>
    <name evidence="1" type="ORF">COE48_18180</name>
</gene>
<dbReference type="EMBL" id="NUPM01000012">
    <property type="protein sequence ID" value="PGZ02220.1"/>
    <property type="molecule type" value="Genomic_DNA"/>
</dbReference>